<dbReference type="GO" id="GO:0004803">
    <property type="term" value="F:transposase activity"/>
    <property type="evidence" value="ECO:0007669"/>
    <property type="project" value="InterPro"/>
</dbReference>
<dbReference type="InterPro" id="IPR051698">
    <property type="entry name" value="Transposase_11-like"/>
</dbReference>
<dbReference type="Pfam" id="PF01609">
    <property type="entry name" value="DDE_Tnp_1"/>
    <property type="match status" value="1"/>
</dbReference>
<dbReference type="AlphaFoldDB" id="B9XEG9"/>
<dbReference type="PANTHER" id="PTHR30298:SF0">
    <property type="entry name" value="PROTEIN YBFL-RELATED"/>
    <property type="match status" value="1"/>
</dbReference>
<dbReference type="STRING" id="320771.Cflav_PD3337"/>
<dbReference type="GO" id="GO:0006313">
    <property type="term" value="P:DNA transposition"/>
    <property type="evidence" value="ECO:0007669"/>
    <property type="project" value="InterPro"/>
</dbReference>
<organism evidence="4 5">
    <name type="scientific">Pedosphaera parvula (strain Ellin514)</name>
    <dbReference type="NCBI Taxonomy" id="320771"/>
    <lineage>
        <taxon>Bacteria</taxon>
        <taxon>Pseudomonadati</taxon>
        <taxon>Verrucomicrobiota</taxon>
        <taxon>Pedosphaerae</taxon>
        <taxon>Pedosphaerales</taxon>
        <taxon>Pedosphaeraceae</taxon>
        <taxon>Pedosphaera</taxon>
    </lineage>
</organism>
<dbReference type="EMBL" id="ABOX02000008">
    <property type="protein sequence ID" value="EEF61683.1"/>
    <property type="molecule type" value="Genomic_DNA"/>
</dbReference>
<evidence type="ECO:0000313" key="4">
    <source>
        <dbReference type="EMBL" id="EEF61683.1"/>
    </source>
</evidence>
<gene>
    <name evidence="3" type="ORF">Cflav_PD3337</name>
    <name evidence="4" type="ORF">Cflav_PD4723</name>
</gene>
<feature type="domain" description="Transposase IS4-like" evidence="1">
    <location>
        <begin position="107"/>
        <end position="350"/>
    </location>
</feature>
<name>B9XEG9_PEDPL</name>
<comment type="caution">
    <text evidence="4">The sequence shown here is derived from an EMBL/GenBank/DDBJ whole genome shotgun (WGS) entry which is preliminary data.</text>
</comment>
<dbReference type="InterPro" id="IPR032806">
    <property type="entry name" value="YbfD_N"/>
</dbReference>
<sequence length="381" mass="43469">MQKHHRQNLIEHFKEIRDPRVKGRCDHELVDVLMIGLCCLLCGGETFNDMEDFGKAKRKWFKTFLRLRHGIPKHDTFNRVFAALKPEAFLDCFMRWTQSVRATVADEIVALDGKALRRALEQGQSPRVIVSAWAAGNSLVLGQIQVPDKTNEITAVPQLLRVLELSGCIVTLDAMGCQKEIAREIVEADANYVLALKGNQGQCHQEIKAYLEDAVARHDQERPVEKNAVALAYKETTEKDHGRLETRRYWQSGDVSWLADRQQWAGLRSVGVVESVRQVGQQAPTVERRYYLSSLNVDVEKFARAVRGHWSVENSLHWVLDVQCGEDRNRARSGHAAENLATLRRLALNLLKRESTKKRGIKGKQLNASWDHDYLLRLLSF</sequence>
<evidence type="ECO:0000313" key="5">
    <source>
        <dbReference type="Proteomes" id="UP000003688"/>
    </source>
</evidence>
<feature type="domain" description="H repeat-associated protein N-terminal" evidence="2">
    <location>
        <begin position="10"/>
        <end position="97"/>
    </location>
</feature>
<dbReference type="GO" id="GO:0003677">
    <property type="term" value="F:DNA binding"/>
    <property type="evidence" value="ECO:0007669"/>
    <property type="project" value="InterPro"/>
</dbReference>
<dbReference type="RefSeq" id="WP_007414217.1">
    <property type="nucleotide sequence ID" value="NZ_ABOX02000008.1"/>
</dbReference>
<keyword evidence="5" id="KW-1185">Reference proteome</keyword>
<evidence type="ECO:0000259" key="1">
    <source>
        <dbReference type="Pfam" id="PF01609"/>
    </source>
</evidence>
<reference evidence="4 5" key="1">
    <citation type="journal article" date="2011" name="J. Bacteriol.">
        <title>Genome sequence of 'Pedosphaera parvula' Ellin514, an aerobic Verrucomicrobial isolate from pasture soil.</title>
        <authorList>
            <person name="Kant R."/>
            <person name="van Passel M.W."/>
            <person name="Sangwan P."/>
            <person name="Palva A."/>
            <person name="Lucas S."/>
            <person name="Copeland A."/>
            <person name="Lapidus A."/>
            <person name="Glavina Del Rio T."/>
            <person name="Dalin E."/>
            <person name="Tice H."/>
            <person name="Bruce D."/>
            <person name="Goodwin L."/>
            <person name="Pitluck S."/>
            <person name="Chertkov O."/>
            <person name="Larimer F.W."/>
            <person name="Land M.L."/>
            <person name="Hauser L."/>
            <person name="Brettin T.S."/>
            <person name="Detter J.C."/>
            <person name="Han S."/>
            <person name="de Vos W.M."/>
            <person name="Janssen P.H."/>
            <person name="Smidt H."/>
        </authorList>
    </citation>
    <scope>NUCLEOTIDE SEQUENCE [LARGE SCALE GENOMIC DNA]</scope>
    <source>
        <strain evidence="4 5">Ellin514</strain>
    </source>
</reference>
<evidence type="ECO:0000313" key="3">
    <source>
        <dbReference type="EMBL" id="EEF60367.1"/>
    </source>
</evidence>
<dbReference type="Pfam" id="PF13808">
    <property type="entry name" value="DDE_Tnp_1_assoc"/>
    <property type="match status" value="1"/>
</dbReference>
<dbReference type="InterPro" id="IPR047647">
    <property type="entry name" value="ISAs1_transpos"/>
</dbReference>
<dbReference type="NCBIfam" id="NF033564">
    <property type="entry name" value="transpos_ISAs1"/>
    <property type="match status" value="1"/>
</dbReference>
<dbReference type="OrthoDB" id="582614at2"/>
<dbReference type="PANTHER" id="PTHR30298">
    <property type="entry name" value="H REPEAT-ASSOCIATED PREDICTED TRANSPOSASE"/>
    <property type="match status" value="1"/>
</dbReference>
<evidence type="ECO:0000259" key="2">
    <source>
        <dbReference type="Pfam" id="PF13808"/>
    </source>
</evidence>
<dbReference type="Proteomes" id="UP000003688">
    <property type="component" value="Unassembled WGS sequence"/>
</dbReference>
<dbReference type="EMBL" id="ABOX02000017">
    <property type="protein sequence ID" value="EEF60367.1"/>
    <property type="molecule type" value="Genomic_DNA"/>
</dbReference>
<protein>
    <submittedName>
        <fullName evidence="4">Transposase IS4 family protein</fullName>
    </submittedName>
</protein>
<accession>B9XEG9</accession>
<dbReference type="InterPro" id="IPR002559">
    <property type="entry name" value="Transposase_11"/>
</dbReference>
<proteinExistence type="predicted"/>